<sequence>MMVADAVRHRTPAPEVTRSRSVIVQTATTQLQSLHFPQPFRDVHPLEVLAGSDEVIRPLAEPAGPAGSLDARRFDLLQLRFMDMNARSALRLSSFWLAVVAHVLWREIRHLRSVVHDPFHEIRKPSQWILLFAPLEPDPIHLVARRQLLDQLLHQHGIVQVVV</sequence>
<name>A0A8D8BIJ9_CULPI</name>
<dbReference type="EMBL" id="HBUE01075143">
    <property type="protein sequence ID" value="CAG6474604.1"/>
    <property type="molecule type" value="Transcribed_RNA"/>
</dbReference>
<evidence type="ECO:0000313" key="1">
    <source>
        <dbReference type="EMBL" id="CAG6474604.1"/>
    </source>
</evidence>
<reference evidence="1" key="1">
    <citation type="submission" date="2021-05" db="EMBL/GenBank/DDBJ databases">
        <authorList>
            <person name="Alioto T."/>
            <person name="Alioto T."/>
            <person name="Gomez Garrido J."/>
        </authorList>
    </citation>
    <scope>NUCLEOTIDE SEQUENCE</scope>
</reference>
<organism evidence="1">
    <name type="scientific">Culex pipiens</name>
    <name type="common">House mosquito</name>
    <dbReference type="NCBI Taxonomy" id="7175"/>
    <lineage>
        <taxon>Eukaryota</taxon>
        <taxon>Metazoa</taxon>
        <taxon>Ecdysozoa</taxon>
        <taxon>Arthropoda</taxon>
        <taxon>Hexapoda</taxon>
        <taxon>Insecta</taxon>
        <taxon>Pterygota</taxon>
        <taxon>Neoptera</taxon>
        <taxon>Endopterygota</taxon>
        <taxon>Diptera</taxon>
        <taxon>Nematocera</taxon>
        <taxon>Culicoidea</taxon>
        <taxon>Culicidae</taxon>
        <taxon>Culicinae</taxon>
        <taxon>Culicini</taxon>
        <taxon>Culex</taxon>
        <taxon>Culex</taxon>
    </lineage>
</organism>
<dbReference type="AlphaFoldDB" id="A0A8D8BIJ9"/>
<accession>A0A8D8BIJ9</accession>
<protein>
    <submittedName>
        <fullName evidence="1">(northern house mosquito) hypothetical protein</fullName>
    </submittedName>
</protein>
<proteinExistence type="predicted"/>